<evidence type="ECO:0000259" key="2">
    <source>
        <dbReference type="Pfam" id="PF00144"/>
    </source>
</evidence>
<feature type="domain" description="Beta-lactamase-related" evidence="2">
    <location>
        <begin position="47"/>
        <end position="361"/>
    </location>
</feature>
<gene>
    <name evidence="3" type="ORF">BKA00_001767</name>
</gene>
<reference evidence="3 4" key="1">
    <citation type="submission" date="2020-08" db="EMBL/GenBank/DDBJ databases">
        <title>Sequencing the genomes of 1000 actinobacteria strains.</title>
        <authorList>
            <person name="Klenk H.-P."/>
        </authorList>
    </citation>
    <scope>NUCLEOTIDE SEQUENCE [LARGE SCALE GENOMIC DNA]</scope>
    <source>
        <strain evidence="3 4">DSM 43675</strain>
    </source>
</reference>
<proteinExistence type="predicted"/>
<dbReference type="SUPFAM" id="SSF56601">
    <property type="entry name" value="beta-lactamase/transpeptidase-like"/>
    <property type="match status" value="1"/>
</dbReference>
<dbReference type="Proteomes" id="UP000546324">
    <property type="component" value="Unassembled WGS sequence"/>
</dbReference>
<dbReference type="GO" id="GO:0009002">
    <property type="term" value="F:serine-type D-Ala-D-Ala carboxypeptidase activity"/>
    <property type="evidence" value="ECO:0007669"/>
    <property type="project" value="UniProtKB-EC"/>
</dbReference>
<evidence type="ECO:0000313" key="3">
    <source>
        <dbReference type="EMBL" id="MBB6394853.1"/>
    </source>
</evidence>
<dbReference type="EC" id="3.4.16.4" evidence="3"/>
<protein>
    <submittedName>
        <fullName evidence="3">D-alanyl-D-alanine carboxypeptidase</fullName>
        <ecNumber evidence="3">3.4.16.4</ecNumber>
    </submittedName>
</protein>
<dbReference type="InterPro" id="IPR050491">
    <property type="entry name" value="AmpC-like"/>
</dbReference>
<dbReference type="Gene3D" id="3.40.710.10">
    <property type="entry name" value="DD-peptidase/beta-lactamase superfamily"/>
    <property type="match status" value="1"/>
</dbReference>
<accession>A0A7X0FW79</accession>
<keyword evidence="1" id="KW-0732">Signal</keyword>
<evidence type="ECO:0000256" key="1">
    <source>
        <dbReference type="SAM" id="SignalP"/>
    </source>
</evidence>
<dbReference type="RefSeq" id="WP_221493070.1">
    <property type="nucleotide sequence ID" value="NZ_JACHMQ010000001.1"/>
</dbReference>
<dbReference type="InterPro" id="IPR001466">
    <property type="entry name" value="Beta-lactam-related"/>
</dbReference>
<dbReference type="PANTHER" id="PTHR46825:SF7">
    <property type="entry name" value="D-ALANYL-D-ALANINE CARBOXYPEPTIDASE"/>
    <property type="match status" value="1"/>
</dbReference>
<feature type="signal peptide" evidence="1">
    <location>
        <begin position="1"/>
        <end position="26"/>
    </location>
</feature>
<dbReference type="PANTHER" id="PTHR46825">
    <property type="entry name" value="D-ALANYL-D-ALANINE-CARBOXYPEPTIDASE/ENDOPEPTIDASE AMPH"/>
    <property type="match status" value="1"/>
</dbReference>
<keyword evidence="3" id="KW-0645">Protease</keyword>
<organism evidence="3 4">
    <name type="scientific">Actinomadura coerulea</name>
    <dbReference type="NCBI Taxonomy" id="46159"/>
    <lineage>
        <taxon>Bacteria</taxon>
        <taxon>Bacillati</taxon>
        <taxon>Actinomycetota</taxon>
        <taxon>Actinomycetes</taxon>
        <taxon>Streptosporangiales</taxon>
        <taxon>Thermomonosporaceae</taxon>
        <taxon>Actinomadura</taxon>
    </lineage>
</organism>
<comment type="caution">
    <text evidence="3">The sequence shown here is derived from an EMBL/GenBank/DDBJ whole genome shotgun (WGS) entry which is preliminary data.</text>
</comment>
<feature type="chain" id="PRO_5030680740" evidence="1">
    <location>
        <begin position="27"/>
        <end position="391"/>
    </location>
</feature>
<keyword evidence="3" id="KW-0378">Hydrolase</keyword>
<evidence type="ECO:0000313" key="4">
    <source>
        <dbReference type="Proteomes" id="UP000546324"/>
    </source>
</evidence>
<keyword evidence="3" id="KW-0121">Carboxypeptidase</keyword>
<dbReference type="EMBL" id="JACHMQ010000001">
    <property type="protein sequence ID" value="MBB6394853.1"/>
    <property type="molecule type" value="Genomic_DNA"/>
</dbReference>
<name>A0A7X0FW79_9ACTN</name>
<dbReference type="AlphaFoldDB" id="A0A7X0FW79"/>
<keyword evidence="4" id="KW-1185">Reference proteome</keyword>
<dbReference type="InterPro" id="IPR012338">
    <property type="entry name" value="Beta-lactam/transpept-like"/>
</dbReference>
<sequence>MVSTLRKRLTVAMGVAALLAADVAPAAARPAGSVEGLRRDVEAVRALGVSGVQARVVAADGRRSVVVSGTAELGTGRPVPSEGFFRMASTSKTLVAVVVLQLVAEGRLSLDDSVERWLPGVVRGNGNDGGRIILRQLLQHTGGIHDDLPGYTTPGEYYRQRYDVHEPEELVARAMAHAPDFPPGEGWAYSNTGYVLLGMVVQKVTGRGAHEEIRDRVVRPVGLDRTRWLGTSPTLPRPHARAYQFFGPGSRVDVTDQVTVDYGNLSWVTTTRDENRLFRALLSGRLLPARQLAEMKRTVPVSAEVERMWPGGRYGLGLVERPLSCGGSYWGHEGGDGGYITLNGVTGDGRRSAVVSMSEARGDSLEHVLEQEDAASALIDHALCAGGSGAS</sequence>
<dbReference type="Pfam" id="PF00144">
    <property type="entry name" value="Beta-lactamase"/>
    <property type="match status" value="1"/>
</dbReference>